<evidence type="ECO:0000313" key="14">
    <source>
        <dbReference type="Proteomes" id="UP000198356"/>
    </source>
</evidence>
<evidence type="ECO:0000256" key="6">
    <source>
        <dbReference type="ARBA" id="ARBA00022643"/>
    </source>
</evidence>
<keyword evidence="10 11" id="KW-0456">Lyase</keyword>
<evidence type="ECO:0000256" key="2">
    <source>
        <dbReference type="ARBA" id="ARBA00008014"/>
    </source>
</evidence>
<evidence type="ECO:0000256" key="8">
    <source>
        <dbReference type="ARBA" id="ARBA00022857"/>
    </source>
</evidence>
<dbReference type="RefSeq" id="WP_089408273.1">
    <property type="nucleotide sequence ID" value="NZ_FZOU01000003.1"/>
</dbReference>
<dbReference type="GO" id="GO:0008652">
    <property type="term" value="P:amino acid biosynthetic process"/>
    <property type="evidence" value="ECO:0007669"/>
    <property type="project" value="UniProtKB-KW"/>
</dbReference>
<dbReference type="PIRSF" id="PIRSF001456">
    <property type="entry name" value="Chorismate_synth"/>
    <property type="match status" value="1"/>
</dbReference>
<proteinExistence type="inferred from homology"/>
<dbReference type="GO" id="GO:0009423">
    <property type="term" value="P:chorismate biosynthetic process"/>
    <property type="evidence" value="ECO:0007669"/>
    <property type="project" value="UniProtKB-UniRule"/>
</dbReference>
<evidence type="ECO:0000256" key="1">
    <source>
        <dbReference type="ARBA" id="ARBA00005044"/>
    </source>
</evidence>
<dbReference type="CDD" id="cd07304">
    <property type="entry name" value="Chorismate_synthase"/>
    <property type="match status" value="1"/>
</dbReference>
<dbReference type="SUPFAM" id="SSF103263">
    <property type="entry name" value="Chorismate synthase, AroC"/>
    <property type="match status" value="1"/>
</dbReference>
<dbReference type="InterPro" id="IPR000453">
    <property type="entry name" value="Chorismate_synth"/>
</dbReference>
<keyword evidence="9 11" id="KW-0057">Aromatic amino acid biosynthesis</keyword>
<organism evidence="13 14">
    <name type="scientific">Granulicella rosea</name>
    <dbReference type="NCBI Taxonomy" id="474952"/>
    <lineage>
        <taxon>Bacteria</taxon>
        <taxon>Pseudomonadati</taxon>
        <taxon>Acidobacteriota</taxon>
        <taxon>Terriglobia</taxon>
        <taxon>Terriglobales</taxon>
        <taxon>Acidobacteriaceae</taxon>
        <taxon>Granulicella</taxon>
    </lineage>
</organism>
<dbReference type="EC" id="4.2.3.5" evidence="3 11"/>
<evidence type="ECO:0000256" key="9">
    <source>
        <dbReference type="ARBA" id="ARBA00023141"/>
    </source>
</evidence>
<dbReference type="GO" id="GO:0010181">
    <property type="term" value="F:FMN binding"/>
    <property type="evidence" value="ECO:0007669"/>
    <property type="project" value="TreeGrafter"/>
</dbReference>
<reference evidence="13 14" key="1">
    <citation type="submission" date="2017-06" db="EMBL/GenBank/DDBJ databases">
        <authorList>
            <person name="Kim H.J."/>
            <person name="Triplett B.A."/>
        </authorList>
    </citation>
    <scope>NUCLEOTIDE SEQUENCE [LARGE SCALE GENOMIC DNA]</scope>
    <source>
        <strain evidence="13 14">DSM 18704</strain>
    </source>
</reference>
<dbReference type="Proteomes" id="UP000198356">
    <property type="component" value="Unassembled WGS sequence"/>
</dbReference>
<evidence type="ECO:0000313" key="13">
    <source>
        <dbReference type="EMBL" id="SNS93855.1"/>
    </source>
</evidence>
<feature type="binding site" evidence="11">
    <location>
        <position position="40"/>
    </location>
    <ligand>
        <name>NADP(+)</name>
        <dbReference type="ChEBI" id="CHEBI:58349"/>
    </ligand>
</feature>
<evidence type="ECO:0000256" key="5">
    <source>
        <dbReference type="ARBA" id="ARBA00022630"/>
    </source>
</evidence>
<gene>
    <name evidence="11" type="primary">aroC</name>
    <name evidence="13" type="ORF">SAMN05421770_103148</name>
</gene>
<feature type="binding site" evidence="11">
    <location>
        <begin position="129"/>
        <end position="131"/>
    </location>
    <ligand>
        <name>FMN</name>
        <dbReference type="ChEBI" id="CHEBI:58210"/>
    </ligand>
</feature>
<dbReference type="UniPathway" id="UPA00053">
    <property type="reaction ID" value="UER00090"/>
</dbReference>
<dbReference type="InterPro" id="IPR020541">
    <property type="entry name" value="Chorismate_synthase_CS"/>
</dbReference>
<protein>
    <recommendedName>
        <fullName evidence="3 11">Chorismate synthase</fullName>
        <shortName evidence="11">CS</shortName>
        <ecNumber evidence="3 11">4.2.3.5</ecNumber>
    </recommendedName>
    <alternativeName>
        <fullName evidence="11">5-enolpyruvylshikimate-3-phosphate phospholyase</fullName>
    </alternativeName>
</protein>
<sequence length="391" mass="42052">MLRFSTAGESHGESLVALVSGLPAGVPVSQEFVDRELWRRQQGYGRGGRMRIERDTAHILSGVRHGKTIGSPVAMTLANNDWKNWNEILPVEEGDAEKHKAVKSPRPGHADLPGSLKYDFKDARYVLERASARESAARVACGAMAKSLLRELGIFVGSHVIRVGKQELGRDATWAEVAASNAKDEVLLNCVDPEAEARMKSEVDAALRTGDTVGGVFEVVVHGLPPGVGTHVNWDERLDGLLAQAVMSLQAVKAVELGRGVTAAESMGSTVHDAISYDGSGDGFTKFSREKNNAGGMEGGISNGEDVIVRGYLKPISTLRRPLGSVSFETREPVKAAYERSDVCVVPAGGVAAEAMVALTIARLVIDKFGGDSIRELKRNFDGYREQIKAY</sequence>
<keyword evidence="7 11" id="KW-0274">FAD</keyword>
<dbReference type="InterPro" id="IPR035904">
    <property type="entry name" value="Chorismate_synth_AroC_sf"/>
</dbReference>
<dbReference type="GO" id="GO:0009073">
    <property type="term" value="P:aromatic amino acid family biosynthetic process"/>
    <property type="evidence" value="ECO:0007669"/>
    <property type="project" value="UniProtKB-KW"/>
</dbReference>
<comment type="catalytic activity">
    <reaction evidence="11 12">
        <text>5-O-(1-carboxyvinyl)-3-phosphoshikimate = chorismate + phosphate</text>
        <dbReference type="Rhea" id="RHEA:21020"/>
        <dbReference type="ChEBI" id="CHEBI:29748"/>
        <dbReference type="ChEBI" id="CHEBI:43474"/>
        <dbReference type="ChEBI" id="CHEBI:57701"/>
        <dbReference type="EC" id="4.2.3.5"/>
    </reaction>
</comment>
<comment type="similarity">
    <text evidence="2 11 12">Belongs to the chorismate synthase family.</text>
</comment>
<keyword evidence="6 11" id="KW-0288">FMN</keyword>
<evidence type="ECO:0000256" key="12">
    <source>
        <dbReference type="RuleBase" id="RU000605"/>
    </source>
</evidence>
<keyword evidence="5 11" id="KW-0285">Flavoprotein</keyword>
<dbReference type="AlphaFoldDB" id="A0A239IJW0"/>
<accession>A0A239IJW0</accession>
<dbReference type="HAMAP" id="MF_00300">
    <property type="entry name" value="Chorismate_synth"/>
    <property type="match status" value="1"/>
</dbReference>
<dbReference type="GO" id="GO:0005829">
    <property type="term" value="C:cytosol"/>
    <property type="evidence" value="ECO:0007669"/>
    <property type="project" value="TreeGrafter"/>
</dbReference>
<evidence type="ECO:0000256" key="4">
    <source>
        <dbReference type="ARBA" id="ARBA00022605"/>
    </source>
</evidence>
<keyword evidence="8 11" id="KW-0521">NADP</keyword>
<name>A0A239IJW0_9BACT</name>
<dbReference type="PANTHER" id="PTHR21085">
    <property type="entry name" value="CHORISMATE SYNTHASE"/>
    <property type="match status" value="1"/>
</dbReference>
<feature type="binding site" evidence="11">
    <location>
        <position position="299"/>
    </location>
    <ligand>
        <name>FMN</name>
        <dbReference type="ChEBI" id="CHEBI:58210"/>
    </ligand>
</feature>
<feature type="binding site" evidence="11">
    <location>
        <begin position="314"/>
        <end position="318"/>
    </location>
    <ligand>
        <name>FMN</name>
        <dbReference type="ChEBI" id="CHEBI:58210"/>
    </ligand>
</feature>
<keyword evidence="4 11" id="KW-0028">Amino-acid biosynthesis</keyword>
<dbReference type="EMBL" id="FZOU01000003">
    <property type="protein sequence ID" value="SNS93855.1"/>
    <property type="molecule type" value="Genomic_DNA"/>
</dbReference>
<evidence type="ECO:0000256" key="10">
    <source>
        <dbReference type="ARBA" id="ARBA00023239"/>
    </source>
</evidence>
<comment type="function">
    <text evidence="11">Catalyzes the anti-1,4-elimination of the C-3 phosphate and the C-6 proR hydrogen from 5-enolpyruvylshikimate-3-phosphate (EPSP) to yield chorismate, which is the branch point compound that serves as the starting substrate for the three terminal pathways of aromatic amino acid biosynthesis. This reaction introduces a second double bond into the aromatic ring system.</text>
</comment>
<dbReference type="FunFam" id="3.60.150.10:FF:000002">
    <property type="entry name" value="Chorismate synthase"/>
    <property type="match status" value="1"/>
</dbReference>
<feature type="binding site" evidence="11">
    <location>
        <position position="340"/>
    </location>
    <ligand>
        <name>FMN</name>
        <dbReference type="ChEBI" id="CHEBI:58210"/>
    </ligand>
</feature>
<dbReference type="Gene3D" id="3.60.150.10">
    <property type="entry name" value="Chorismate synthase AroC"/>
    <property type="match status" value="1"/>
</dbReference>
<dbReference type="NCBIfam" id="NF003793">
    <property type="entry name" value="PRK05382.1"/>
    <property type="match status" value="1"/>
</dbReference>
<evidence type="ECO:0000256" key="7">
    <source>
        <dbReference type="ARBA" id="ARBA00022827"/>
    </source>
</evidence>
<dbReference type="PROSITE" id="PS00787">
    <property type="entry name" value="CHORISMATE_SYNTHASE_1"/>
    <property type="match status" value="1"/>
</dbReference>
<evidence type="ECO:0000256" key="3">
    <source>
        <dbReference type="ARBA" id="ARBA00013036"/>
    </source>
</evidence>
<comment type="cofactor">
    <cofactor evidence="11 12">
        <name>FMNH2</name>
        <dbReference type="ChEBI" id="CHEBI:57618"/>
    </cofactor>
    <text evidence="11 12">Reduced FMN (FMNH(2)).</text>
</comment>
<dbReference type="PROSITE" id="PS00788">
    <property type="entry name" value="CHORISMATE_SYNTHASE_2"/>
    <property type="match status" value="1"/>
</dbReference>
<comment type="subunit">
    <text evidence="11">Homotetramer.</text>
</comment>
<dbReference type="NCBIfam" id="TIGR00033">
    <property type="entry name" value="aroC"/>
    <property type="match status" value="1"/>
</dbReference>
<dbReference type="GO" id="GO:0004107">
    <property type="term" value="F:chorismate synthase activity"/>
    <property type="evidence" value="ECO:0007669"/>
    <property type="project" value="UniProtKB-UniRule"/>
</dbReference>
<dbReference type="OrthoDB" id="9771806at2"/>
<feature type="binding site" evidence="11">
    <location>
        <begin position="250"/>
        <end position="251"/>
    </location>
    <ligand>
        <name>FMN</name>
        <dbReference type="ChEBI" id="CHEBI:58210"/>
    </ligand>
</feature>
<evidence type="ECO:0000256" key="11">
    <source>
        <dbReference type="HAMAP-Rule" id="MF_00300"/>
    </source>
</evidence>
<keyword evidence="14" id="KW-1185">Reference proteome</keyword>
<feature type="binding site" evidence="11">
    <location>
        <position position="46"/>
    </location>
    <ligand>
        <name>NADP(+)</name>
        <dbReference type="ChEBI" id="CHEBI:58349"/>
    </ligand>
</feature>
<dbReference type="Pfam" id="PF01264">
    <property type="entry name" value="Chorismate_synt"/>
    <property type="match status" value="1"/>
</dbReference>
<dbReference type="PANTHER" id="PTHR21085:SF0">
    <property type="entry name" value="CHORISMATE SYNTHASE"/>
    <property type="match status" value="1"/>
</dbReference>
<comment type="pathway">
    <text evidence="1 11 12">Metabolic intermediate biosynthesis; chorismate biosynthesis; chorismate from D-erythrose 4-phosphate and phosphoenolpyruvate: step 7/7.</text>
</comment>